<comment type="caution">
    <text evidence="2">The sequence shown here is derived from an EMBL/GenBank/DDBJ whole genome shotgun (WGS) entry which is preliminary data.</text>
</comment>
<proteinExistence type="predicted"/>
<name>A0A7J4JUY2_9ARCH</name>
<organism evidence="2 4">
    <name type="scientific">Candidatus Iainarchaeum sp</name>
    <dbReference type="NCBI Taxonomy" id="3101447"/>
    <lineage>
        <taxon>Archaea</taxon>
        <taxon>Candidatus Iainarchaeota</taxon>
        <taxon>Candidatus Iainarchaeia</taxon>
        <taxon>Candidatus Iainarchaeales</taxon>
        <taxon>Candidatus Iainarchaeaceae</taxon>
        <taxon>Candidatus Iainarchaeum</taxon>
    </lineage>
</organism>
<dbReference type="Proteomes" id="UP000590964">
    <property type="component" value="Unassembled WGS sequence"/>
</dbReference>
<sequence>MKIAFITDSEQELYFFPGLIEALGAEIKDLEARELFVPSALDIPAKCLDALDCELIFVQHFFEKEDLKVQTLMAKLVDFELSNKVKVVKAIESFDLEELLTEEDFENAKAELAQEWSQVILGVLFNQEAFKPSPSEESEDGEESEAEESGEDEGEEEPESEE</sequence>
<feature type="region of interest" description="Disordered" evidence="1">
    <location>
        <begin position="131"/>
        <end position="162"/>
    </location>
</feature>
<evidence type="ECO:0000313" key="2">
    <source>
        <dbReference type="EMBL" id="HIH21528.1"/>
    </source>
</evidence>
<dbReference type="AlphaFoldDB" id="A0A7J4JUY2"/>
<protein>
    <submittedName>
        <fullName evidence="2">Uncharacterized protein</fullName>
    </submittedName>
</protein>
<dbReference type="EMBL" id="DUFJ01000109">
    <property type="protein sequence ID" value="HIH33585.1"/>
    <property type="molecule type" value="Genomic_DNA"/>
</dbReference>
<evidence type="ECO:0000313" key="4">
    <source>
        <dbReference type="Proteomes" id="UP000590964"/>
    </source>
</evidence>
<feature type="compositionally biased region" description="Acidic residues" evidence="1">
    <location>
        <begin position="136"/>
        <end position="162"/>
    </location>
</feature>
<evidence type="ECO:0000313" key="3">
    <source>
        <dbReference type="EMBL" id="HIH33585.1"/>
    </source>
</evidence>
<dbReference type="EMBL" id="DUFW01000040">
    <property type="protein sequence ID" value="HIH21528.1"/>
    <property type="molecule type" value="Genomic_DNA"/>
</dbReference>
<evidence type="ECO:0000256" key="1">
    <source>
        <dbReference type="SAM" id="MobiDB-lite"/>
    </source>
</evidence>
<gene>
    <name evidence="2" type="ORF">HA222_02610</name>
    <name evidence="3" type="ORF">HA227_05045</name>
</gene>
<dbReference type="Proteomes" id="UP000527315">
    <property type="component" value="Unassembled WGS sequence"/>
</dbReference>
<reference evidence="3 4" key="1">
    <citation type="journal article" date="2020" name="bioRxiv">
        <title>A rank-normalized archaeal taxonomy based on genome phylogeny resolves widespread incomplete and uneven classifications.</title>
        <authorList>
            <person name="Rinke C."/>
            <person name="Chuvochina M."/>
            <person name="Mussig A.J."/>
            <person name="Chaumeil P.-A."/>
            <person name="Waite D.W."/>
            <person name="Whitman W.B."/>
            <person name="Parks D.H."/>
            <person name="Hugenholtz P."/>
        </authorList>
    </citation>
    <scope>NUCLEOTIDE SEQUENCE [LARGE SCALE GENOMIC DNA]</scope>
    <source>
        <strain evidence="3">UBA10036</strain>
    </source>
</reference>
<accession>A0A7J4JUY2</accession>